<keyword evidence="2" id="KW-0808">Transferase</keyword>
<dbReference type="InterPro" id="IPR029044">
    <property type="entry name" value="Nucleotide-diphossugar_trans"/>
</dbReference>
<dbReference type="PANTHER" id="PTHR48090:SF7">
    <property type="entry name" value="RFBJ PROTEIN"/>
    <property type="match status" value="1"/>
</dbReference>
<evidence type="ECO:0000313" key="3">
    <source>
        <dbReference type="Proteomes" id="UP000034231"/>
    </source>
</evidence>
<dbReference type="GO" id="GO:0016740">
    <property type="term" value="F:transferase activity"/>
    <property type="evidence" value="ECO:0007669"/>
    <property type="project" value="UniProtKB-KW"/>
</dbReference>
<comment type="caution">
    <text evidence="2">The sequence shown here is derived from an EMBL/GenBank/DDBJ whole genome shotgun (WGS) entry which is preliminary data.</text>
</comment>
<sequence>MKIGIIVPEYNEGKRAVETVNGILNCSRNLIIVVDDGSDDNSYELLKNSFDKEKRVILLKHLINLGKGAAMKTGIKMAKKRKMEAVVFIDADGQHNPKHLVEFGKVLMNNDLVFGYRSMGAEMPVVRKLGNMFSINLIKVLFKINRSDLLCGYFGFKLKIYPKIKWTSGRYGVETEIAARAGKNNIEFKEVKVDTIYIDKYKGVTIFDAFKILLKIPFWYFEK</sequence>
<name>A0A0G0I3Y5_9BACT</name>
<gene>
    <name evidence="2" type="ORF">US68_C0009G0008</name>
</gene>
<accession>A0A0G0I3Y5</accession>
<protein>
    <submittedName>
        <fullName evidence="2">Glycosyl transferase family 2</fullName>
    </submittedName>
</protein>
<feature type="domain" description="Glycosyltransferase 2-like" evidence="1">
    <location>
        <begin position="5"/>
        <end position="111"/>
    </location>
</feature>
<dbReference type="PATRIC" id="fig|1618488.3.peg.528"/>
<dbReference type="EMBL" id="LBTX01000009">
    <property type="protein sequence ID" value="KKQ50053.1"/>
    <property type="molecule type" value="Genomic_DNA"/>
</dbReference>
<evidence type="ECO:0000313" key="2">
    <source>
        <dbReference type="EMBL" id="KKQ50053.1"/>
    </source>
</evidence>
<dbReference type="Proteomes" id="UP000034231">
    <property type="component" value="Unassembled WGS sequence"/>
</dbReference>
<dbReference type="InterPro" id="IPR001173">
    <property type="entry name" value="Glyco_trans_2-like"/>
</dbReference>
<proteinExistence type="predicted"/>
<evidence type="ECO:0000259" key="1">
    <source>
        <dbReference type="Pfam" id="PF00535"/>
    </source>
</evidence>
<dbReference type="Gene3D" id="3.90.550.10">
    <property type="entry name" value="Spore Coat Polysaccharide Biosynthesis Protein SpsA, Chain A"/>
    <property type="match status" value="1"/>
</dbReference>
<dbReference type="InterPro" id="IPR050256">
    <property type="entry name" value="Glycosyltransferase_2"/>
</dbReference>
<reference evidence="2 3" key="1">
    <citation type="journal article" date="2015" name="Nature">
        <title>rRNA introns, odd ribosomes, and small enigmatic genomes across a large radiation of phyla.</title>
        <authorList>
            <person name="Brown C.T."/>
            <person name="Hug L.A."/>
            <person name="Thomas B.C."/>
            <person name="Sharon I."/>
            <person name="Castelle C.J."/>
            <person name="Singh A."/>
            <person name="Wilkins M.J."/>
            <person name="Williams K.H."/>
            <person name="Banfield J.F."/>
        </authorList>
    </citation>
    <scope>NUCLEOTIDE SEQUENCE [LARGE SCALE GENOMIC DNA]</scope>
</reference>
<dbReference type="CDD" id="cd04179">
    <property type="entry name" value="DPM_DPG-synthase_like"/>
    <property type="match status" value="1"/>
</dbReference>
<organism evidence="2 3">
    <name type="scientific">Candidatus Shapirobacteria bacterium GW2011_GWE1_38_10</name>
    <dbReference type="NCBI Taxonomy" id="1618488"/>
    <lineage>
        <taxon>Bacteria</taxon>
        <taxon>Candidatus Shapironibacteriota</taxon>
    </lineage>
</organism>
<dbReference type="SUPFAM" id="SSF53448">
    <property type="entry name" value="Nucleotide-diphospho-sugar transferases"/>
    <property type="match status" value="1"/>
</dbReference>
<dbReference type="Pfam" id="PF00535">
    <property type="entry name" value="Glycos_transf_2"/>
    <property type="match status" value="1"/>
</dbReference>
<dbReference type="AlphaFoldDB" id="A0A0G0I3Y5"/>
<dbReference type="PANTHER" id="PTHR48090">
    <property type="entry name" value="UNDECAPRENYL-PHOSPHATE 4-DEOXY-4-FORMAMIDO-L-ARABINOSE TRANSFERASE-RELATED"/>
    <property type="match status" value="1"/>
</dbReference>